<dbReference type="InterPro" id="IPR036249">
    <property type="entry name" value="Thioredoxin-like_sf"/>
</dbReference>
<dbReference type="Proteomes" id="UP001559025">
    <property type="component" value="Unassembled WGS sequence"/>
</dbReference>
<name>A0ABV3WNK1_9HYPH</name>
<feature type="domain" description="GST C-terminal" evidence="2">
    <location>
        <begin position="84"/>
        <end position="195"/>
    </location>
</feature>
<dbReference type="Gene3D" id="3.40.30.10">
    <property type="entry name" value="Glutaredoxin"/>
    <property type="match status" value="1"/>
</dbReference>
<evidence type="ECO:0000313" key="3">
    <source>
        <dbReference type="EMBL" id="MEX4006140.1"/>
    </source>
</evidence>
<dbReference type="InterPro" id="IPR004046">
    <property type="entry name" value="GST_C"/>
</dbReference>
<dbReference type="PANTHER" id="PTHR44051:SF8">
    <property type="entry name" value="GLUTATHIONE S-TRANSFERASE GSTA"/>
    <property type="match status" value="1"/>
</dbReference>
<dbReference type="PROSITE" id="PS50405">
    <property type="entry name" value="GST_CTER"/>
    <property type="match status" value="1"/>
</dbReference>
<dbReference type="CDD" id="cd03188">
    <property type="entry name" value="GST_C_Beta"/>
    <property type="match status" value="1"/>
</dbReference>
<organism evidence="3 4">
    <name type="scientific">Neoaquamicrobium sediminum</name>
    <dbReference type="NCBI Taxonomy" id="1849104"/>
    <lineage>
        <taxon>Bacteria</taxon>
        <taxon>Pseudomonadati</taxon>
        <taxon>Pseudomonadota</taxon>
        <taxon>Alphaproteobacteria</taxon>
        <taxon>Hyphomicrobiales</taxon>
        <taxon>Phyllobacteriaceae</taxon>
        <taxon>Neoaquamicrobium</taxon>
    </lineage>
</organism>
<protein>
    <submittedName>
        <fullName evidence="3">Glutathione S-transferase N-terminal domain-containing protein</fullName>
    </submittedName>
</protein>
<dbReference type="Pfam" id="PF13409">
    <property type="entry name" value="GST_N_2"/>
    <property type="match status" value="1"/>
</dbReference>
<gene>
    <name evidence="3" type="ORF">V1479_02425</name>
</gene>
<keyword evidence="4" id="KW-1185">Reference proteome</keyword>
<dbReference type="Gene3D" id="1.20.1050.10">
    <property type="match status" value="1"/>
</dbReference>
<reference evidence="3 4" key="1">
    <citation type="submission" date="2024-01" db="EMBL/GenBank/DDBJ databases">
        <title>New evidence supports the origin of RcGTA from prophage.</title>
        <authorList>
            <person name="Xu Y."/>
            <person name="Liu B."/>
            <person name="Chen F."/>
        </authorList>
    </citation>
    <scope>NUCLEOTIDE SEQUENCE [LARGE SCALE GENOMIC DNA]</scope>
    <source>
        <strain evidence="3 4">CBW1107-2</strain>
    </source>
</reference>
<proteinExistence type="predicted"/>
<feature type="domain" description="GST N-terminal" evidence="1">
    <location>
        <begin position="1"/>
        <end position="81"/>
    </location>
</feature>
<evidence type="ECO:0000313" key="4">
    <source>
        <dbReference type="Proteomes" id="UP001559025"/>
    </source>
</evidence>
<comment type="caution">
    <text evidence="3">The sequence shown here is derived from an EMBL/GenBank/DDBJ whole genome shotgun (WGS) entry which is preliminary data.</text>
</comment>
<dbReference type="EMBL" id="JAZHFV010000001">
    <property type="protein sequence ID" value="MEX4006140.1"/>
    <property type="molecule type" value="Genomic_DNA"/>
</dbReference>
<dbReference type="Pfam" id="PF00043">
    <property type="entry name" value="GST_C"/>
    <property type="match status" value="1"/>
</dbReference>
<evidence type="ECO:0000259" key="1">
    <source>
        <dbReference type="PROSITE" id="PS50404"/>
    </source>
</evidence>
<sequence length="195" mass="21270">MKLYLTPGACSLADHIALAEARITVEPVKVDLRTRTTEHGDDFTMINPKGYVPALEFDDGSVLTENVAIIGWVSDQAPALTPPGPLGRARNIEMLAFLATEVHRPFMRSMFSPAETEKQAAREAISARLTYLAGRIEGACLFGNVFSGADALFYVMVRWARDFGYEVDGRLLDFAARVEARPAVQAALRAEGLPA</sequence>
<dbReference type="InterPro" id="IPR010987">
    <property type="entry name" value="Glutathione-S-Trfase_C-like"/>
</dbReference>
<evidence type="ECO:0000259" key="2">
    <source>
        <dbReference type="PROSITE" id="PS50405"/>
    </source>
</evidence>
<dbReference type="InterPro" id="IPR036282">
    <property type="entry name" value="Glutathione-S-Trfase_C_sf"/>
</dbReference>
<dbReference type="PANTHER" id="PTHR44051">
    <property type="entry name" value="GLUTATHIONE S-TRANSFERASE-RELATED"/>
    <property type="match status" value="1"/>
</dbReference>
<dbReference type="SUPFAM" id="SSF47616">
    <property type="entry name" value="GST C-terminal domain-like"/>
    <property type="match status" value="1"/>
</dbReference>
<dbReference type="SUPFAM" id="SSF52833">
    <property type="entry name" value="Thioredoxin-like"/>
    <property type="match status" value="1"/>
</dbReference>
<dbReference type="InterPro" id="IPR040079">
    <property type="entry name" value="Glutathione_S-Trfase"/>
</dbReference>
<dbReference type="CDD" id="cd03057">
    <property type="entry name" value="GST_N_Beta"/>
    <property type="match status" value="1"/>
</dbReference>
<accession>A0ABV3WNK1</accession>
<dbReference type="PROSITE" id="PS50404">
    <property type="entry name" value="GST_NTER"/>
    <property type="match status" value="1"/>
</dbReference>
<dbReference type="SFLD" id="SFLDS00019">
    <property type="entry name" value="Glutathione_Transferase_(cytos"/>
    <property type="match status" value="1"/>
</dbReference>
<dbReference type="InterPro" id="IPR004045">
    <property type="entry name" value="Glutathione_S-Trfase_N"/>
</dbReference>
<dbReference type="RefSeq" id="WP_368801501.1">
    <property type="nucleotide sequence ID" value="NZ_JAZHFV010000001.1"/>
</dbReference>